<protein>
    <submittedName>
        <fullName evidence="2">Uncharacterized protein</fullName>
    </submittedName>
</protein>
<organism evidence="2 3">
    <name type="scientific">Mikania micrantha</name>
    <name type="common">bitter vine</name>
    <dbReference type="NCBI Taxonomy" id="192012"/>
    <lineage>
        <taxon>Eukaryota</taxon>
        <taxon>Viridiplantae</taxon>
        <taxon>Streptophyta</taxon>
        <taxon>Embryophyta</taxon>
        <taxon>Tracheophyta</taxon>
        <taxon>Spermatophyta</taxon>
        <taxon>Magnoliopsida</taxon>
        <taxon>eudicotyledons</taxon>
        <taxon>Gunneridae</taxon>
        <taxon>Pentapetalae</taxon>
        <taxon>asterids</taxon>
        <taxon>campanulids</taxon>
        <taxon>Asterales</taxon>
        <taxon>Asteraceae</taxon>
        <taxon>Asteroideae</taxon>
        <taxon>Heliantheae alliance</taxon>
        <taxon>Eupatorieae</taxon>
        <taxon>Mikania</taxon>
    </lineage>
</organism>
<evidence type="ECO:0000313" key="3">
    <source>
        <dbReference type="Proteomes" id="UP000326396"/>
    </source>
</evidence>
<evidence type="ECO:0000256" key="1">
    <source>
        <dbReference type="SAM" id="MobiDB-lite"/>
    </source>
</evidence>
<evidence type="ECO:0000313" key="2">
    <source>
        <dbReference type="EMBL" id="KAD3336737.1"/>
    </source>
</evidence>
<gene>
    <name evidence="2" type="ORF">E3N88_32256</name>
</gene>
<name>A0A5N6M8G5_9ASTR</name>
<reference evidence="2 3" key="1">
    <citation type="submission" date="2019-05" db="EMBL/GenBank/DDBJ databases">
        <title>Mikania micrantha, genome provides insights into the molecular mechanism of rapid growth.</title>
        <authorList>
            <person name="Liu B."/>
        </authorList>
    </citation>
    <scope>NUCLEOTIDE SEQUENCE [LARGE SCALE GENOMIC DNA]</scope>
    <source>
        <strain evidence="2">NLD-2019</strain>
        <tissue evidence="2">Leaf</tissue>
    </source>
</reference>
<dbReference type="EMBL" id="SZYD01000016">
    <property type="protein sequence ID" value="KAD3336737.1"/>
    <property type="molecule type" value="Genomic_DNA"/>
</dbReference>
<comment type="caution">
    <text evidence="2">The sequence shown here is derived from an EMBL/GenBank/DDBJ whole genome shotgun (WGS) entry which is preliminary data.</text>
</comment>
<feature type="region of interest" description="Disordered" evidence="1">
    <location>
        <begin position="1"/>
        <end position="31"/>
    </location>
</feature>
<dbReference type="Proteomes" id="UP000326396">
    <property type="component" value="Linkage Group LG6"/>
</dbReference>
<sequence>MAASDDFPAQPLHLRRRRRGGANPHGGEEVEQTLTAARRNLGRSTWPRAVGVEVGHERDGGRRRWESGGVALAVGVSARKKKRLWKEEEVGRPQEELGPRLRQEEAAQTFFNEMSARKQTVCEPLTSSRVCVAQT</sequence>
<accession>A0A5N6M8G5</accession>
<keyword evidence="3" id="KW-1185">Reference proteome</keyword>
<dbReference type="AlphaFoldDB" id="A0A5N6M8G5"/>
<proteinExistence type="predicted"/>